<keyword evidence="3 4" id="KW-0998">Cell outer membrane</keyword>
<dbReference type="PROSITE" id="PS51257">
    <property type="entry name" value="PROKAR_LIPOPROTEIN"/>
    <property type="match status" value="1"/>
</dbReference>
<dbReference type="Pfam" id="PF13525">
    <property type="entry name" value="YfiO"/>
    <property type="match status" value="1"/>
</dbReference>
<gene>
    <name evidence="4 7" type="primary">bamD</name>
    <name evidence="7" type="ORF">GT348_05335</name>
</gene>
<dbReference type="HAMAP" id="MF_00922">
    <property type="entry name" value="OM_assembly_BamD"/>
    <property type="match status" value="1"/>
</dbReference>
<dbReference type="InterPro" id="IPR039565">
    <property type="entry name" value="BamD-like"/>
</dbReference>
<comment type="subcellular location">
    <subcellularLocation>
        <location evidence="4">Cell outer membrane</location>
        <topology evidence="4">Lipid-anchor</topology>
    </subcellularLocation>
</comment>
<feature type="compositionally biased region" description="Polar residues" evidence="5">
    <location>
        <begin position="321"/>
        <end position="337"/>
    </location>
</feature>
<dbReference type="KEGG" id="bomb:GT348_05335"/>
<keyword evidence="4" id="KW-0449">Lipoprotein</keyword>
<dbReference type="InterPro" id="IPR017689">
    <property type="entry name" value="BamD"/>
</dbReference>
<dbReference type="Gene3D" id="1.25.40.10">
    <property type="entry name" value="Tetratricopeptide repeat domain"/>
    <property type="match status" value="1"/>
</dbReference>
<reference evidence="7 8" key="1">
    <citation type="submission" date="2020-01" db="EMBL/GenBank/DDBJ databases">
        <title>Genome sequencing of strain KACC 21507.</title>
        <authorList>
            <person name="Heo J."/>
            <person name="Kim S.-J."/>
            <person name="Kim J.-S."/>
            <person name="Hong S.-B."/>
            <person name="Kwon S.-W."/>
        </authorList>
    </citation>
    <scope>NUCLEOTIDE SEQUENCE [LARGE SCALE GENOMIC DNA]</scope>
    <source>
        <strain evidence="7 8">KACC 21507</strain>
    </source>
</reference>
<evidence type="ECO:0000313" key="8">
    <source>
        <dbReference type="Proteomes" id="UP000463975"/>
    </source>
</evidence>
<comment type="similarity">
    <text evidence="4">Belongs to the BamD family.</text>
</comment>
<dbReference type="GO" id="GO:0043165">
    <property type="term" value="P:Gram-negative-bacterium-type cell outer membrane assembly"/>
    <property type="evidence" value="ECO:0007669"/>
    <property type="project" value="UniProtKB-UniRule"/>
</dbReference>
<evidence type="ECO:0000313" key="7">
    <source>
        <dbReference type="EMBL" id="QHI95754.1"/>
    </source>
</evidence>
<keyword evidence="8" id="KW-1185">Reference proteome</keyword>
<evidence type="ECO:0000259" key="6">
    <source>
        <dbReference type="Pfam" id="PF13525"/>
    </source>
</evidence>
<keyword evidence="1 4" id="KW-0732">Signal</keyword>
<comment type="subunit">
    <text evidence="4">Part of the Bam complex.</text>
</comment>
<feature type="region of interest" description="Disordered" evidence="5">
    <location>
        <begin position="315"/>
        <end position="339"/>
    </location>
</feature>
<dbReference type="InterPro" id="IPR011990">
    <property type="entry name" value="TPR-like_helical_dom_sf"/>
</dbReference>
<organism evidence="7 8">
    <name type="scientific">Aristophania vespae</name>
    <dbReference type="NCBI Taxonomy" id="2697033"/>
    <lineage>
        <taxon>Bacteria</taxon>
        <taxon>Pseudomonadati</taxon>
        <taxon>Pseudomonadota</taxon>
        <taxon>Alphaproteobacteria</taxon>
        <taxon>Acetobacterales</taxon>
        <taxon>Acetobacteraceae</taxon>
        <taxon>Aristophania</taxon>
    </lineage>
</organism>
<dbReference type="RefSeq" id="WP_160618829.1">
    <property type="nucleotide sequence ID" value="NZ_CP047652.1"/>
</dbReference>
<accession>A0A6P1NGW8</accession>
<evidence type="ECO:0000256" key="3">
    <source>
        <dbReference type="ARBA" id="ARBA00023237"/>
    </source>
</evidence>
<evidence type="ECO:0000256" key="1">
    <source>
        <dbReference type="ARBA" id="ARBA00022729"/>
    </source>
</evidence>
<name>A0A6P1NGW8_9PROT</name>
<dbReference type="AlphaFoldDB" id="A0A6P1NGW8"/>
<keyword evidence="4" id="KW-0564">Palmitate</keyword>
<dbReference type="GO" id="GO:0009279">
    <property type="term" value="C:cell outer membrane"/>
    <property type="evidence" value="ECO:0007669"/>
    <property type="project" value="UniProtKB-SubCell"/>
</dbReference>
<sequence length="366" mass="41085">MVSIIKLHAAKSVSSRAVTLGVSGLIGLSFLSGCADDDMQKSVPKTTDAETLYNYGVDSLHAGKYRLASAEFESLQQNFPYSGYTGNAELLEGYSYYLLGEYALSVQQLERYLQLHPTSPDAAYAYYLRALCYYERIGIVSRDQLGTLEAMDALQEVITRFPQSSYARDAQLKIDLCRDHLAGKEMLVGRFYEREKDYQAALGRYQRVVQDFQTTNHVPEALERIVEVSLRLGLVDEARQNAAILGYNYPDSKWYRFAYNKLKNHHLLTKKTRKPGVKSTRKQKNLAAASQKAVSTKTDDIAAVTIPPIGSQHAQIPVKNTAHQAQQVSTLPPSSKQMPDEKNNGGFFSFLDPVGDFFSDMWNKIF</sequence>
<dbReference type="NCBIfam" id="TIGR03302">
    <property type="entry name" value="OM_YfiO"/>
    <property type="match status" value="1"/>
</dbReference>
<keyword evidence="2 4" id="KW-0472">Membrane</keyword>
<evidence type="ECO:0000256" key="2">
    <source>
        <dbReference type="ARBA" id="ARBA00023136"/>
    </source>
</evidence>
<feature type="domain" description="Outer membrane lipoprotein BamD-like" evidence="6">
    <location>
        <begin position="48"/>
        <end position="241"/>
    </location>
</feature>
<dbReference type="EMBL" id="CP047652">
    <property type="protein sequence ID" value="QHI95754.1"/>
    <property type="molecule type" value="Genomic_DNA"/>
</dbReference>
<dbReference type="CDD" id="cd15830">
    <property type="entry name" value="BamD"/>
    <property type="match status" value="1"/>
</dbReference>
<dbReference type="SUPFAM" id="SSF48452">
    <property type="entry name" value="TPR-like"/>
    <property type="match status" value="1"/>
</dbReference>
<proteinExistence type="inferred from homology"/>
<dbReference type="GO" id="GO:0051205">
    <property type="term" value="P:protein insertion into membrane"/>
    <property type="evidence" value="ECO:0007669"/>
    <property type="project" value="UniProtKB-UniRule"/>
</dbReference>
<comment type="function">
    <text evidence="4">Part of the outer membrane protein assembly complex, which is involved in assembly and insertion of beta-barrel proteins into the outer membrane.</text>
</comment>
<dbReference type="Proteomes" id="UP000463975">
    <property type="component" value="Chromosome"/>
</dbReference>
<evidence type="ECO:0000256" key="5">
    <source>
        <dbReference type="SAM" id="MobiDB-lite"/>
    </source>
</evidence>
<protein>
    <recommendedName>
        <fullName evidence="4">Outer membrane protein assembly factor BamD</fullName>
    </recommendedName>
</protein>
<evidence type="ECO:0000256" key="4">
    <source>
        <dbReference type="HAMAP-Rule" id="MF_00922"/>
    </source>
</evidence>